<sequence length="61" mass="7395">MVERHSNIQLVVESFPFETPHILYLFGQNHWQRFFSNFFWPSLVHFSFSSVNLSSSSYKYF</sequence>
<reference evidence="2" key="1">
    <citation type="journal article" date="2014" name="Science">
        <title>The coffee genome provides insight into the convergent evolution of caffeine biosynthesis.</title>
        <authorList>
            <person name="Denoeud F."/>
            <person name="Carretero-Paulet L."/>
            <person name="Dereeper A."/>
            <person name="Droc G."/>
            <person name="Guyot R."/>
            <person name="Pietrella M."/>
            <person name="Zheng C."/>
            <person name="Alberti A."/>
            <person name="Anthony F."/>
            <person name="Aprea G."/>
            <person name="Aury J.M."/>
            <person name="Bento P."/>
            <person name="Bernard M."/>
            <person name="Bocs S."/>
            <person name="Campa C."/>
            <person name="Cenci A."/>
            <person name="Combes M.C."/>
            <person name="Crouzillat D."/>
            <person name="Da Silva C."/>
            <person name="Daddiego L."/>
            <person name="De Bellis F."/>
            <person name="Dussert S."/>
            <person name="Garsmeur O."/>
            <person name="Gayraud T."/>
            <person name="Guignon V."/>
            <person name="Jahn K."/>
            <person name="Jamilloux V."/>
            <person name="Joet T."/>
            <person name="Labadie K."/>
            <person name="Lan T."/>
            <person name="Leclercq J."/>
            <person name="Lepelley M."/>
            <person name="Leroy T."/>
            <person name="Li L.T."/>
            <person name="Librado P."/>
            <person name="Lopez L."/>
            <person name="Munoz A."/>
            <person name="Noel B."/>
            <person name="Pallavicini A."/>
            <person name="Perrotta G."/>
            <person name="Poncet V."/>
            <person name="Pot D."/>
            <person name="Priyono X."/>
            <person name="Rigoreau M."/>
            <person name="Rouard M."/>
            <person name="Rozas J."/>
            <person name="Tranchant-Dubreuil C."/>
            <person name="VanBuren R."/>
            <person name="Zhang Q."/>
            <person name="Andrade A.C."/>
            <person name="Argout X."/>
            <person name="Bertrand B."/>
            <person name="de Kochko A."/>
            <person name="Graziosi G."/>
            <person name="Henry R.J."/>
            <person name="Jayarama X."/>
            <person name="Ming R."/>
            <person name="Nagai C."/>
            <person name="Rounsley S."/>
            <person name="Sankoff D."/>
            <person name="Giuliano G."/>
            <person name="Albert V.A."/>
            <person name="Wincker P."/>
            <person name="Lashermes P."/>
        </authorList>
    </citation>
    <scope>NUCLEOTIDE SEQUENCE [LARGE SCALE GENOMIC DNA]</scope>
    <source>
        <strain evidence="2">cv. DH200-94</strain>
    </source>
</reference>
<keyword evidence="2" id="KW-1185">Reference proteome</keyword>
<dbReference type="InParanoid" id="A0A068VBV8"/>
<protein>
    <submittedName>
        <fullName evidence="1">DH200=94 genomic scaffold, scaffold_205</fullName>
    </submittedName>
</protein>
<proteinExistence type="predicted"/>
<dbReference type="AlphaFoldDB" id="A0A068VBV8"/>
<dbReference type="Gramene" id="CDP18077">
    <property type="protein sequence ID" value="CDP18077"/>
    <property type="gene ID" value="GSCOC_T00008284001"/>
</dbReference>
<dbReference type="Proteomes" id="UP000295252">
    <property type="component" value="Unassembled WGS sequence"/>
</dbReference>
<accession>A0A068VBV8</accession>
<evidence type="ECO:0000313" key="1">
    <source>
        <dbReference type="EMBL" id="CDP18077.1"/>
    </source>
</evidence>
<organism evidence="1 2">
    <name type="scientific">Coffea canephora</name>
    <name type="common">Robusta coffee</name>
    <dbReference type="NCBI Taxonomy" id="49390"/>
    <lineage>
        <taxon>Eukaryota</taxon>
        <taxon>Viridiplantae</taxon>
        <taxon>Streptophyta</taxon>
        <taxon>Embryophyta</taxon>
        <taxon>Tracheophyta</taxon>
        <taxon>Spermatophyta</taxon>
        <taxon>Magnoliopsida</taxon>
        <taxon>eudicotyledons</taxon>
        <taxon>Gunneridae</taxon>
        <taxon>Pentapetalae</taxon>
        <taxon>asterids</taxon>
        <taxon>lamiids</taxon>
        <taxon>Gentianales</taxon>
        <taxon>Rubiaceae</taxon>
        <taxon>Ixoroideae</taxon>
        <taxon>Gardenieae complex</taxon>
        <taxon>Bertiereae - Coffeeae clade</taxon>
        <taxon>Coffeeae</taxon>
        <taxon>Coffea</taxon>
    </lineage>
</organism>
<gene>
    <name evidence="1" type="ORF">GSCOC_T00008284001</name>
</gene>
<evidence type="ECO:0000313" key="2">
    <source>
        <dbReference type="Proteomes" id="UP000295252"/>
    </source>
</evidence>
<dbReference type="EMBL" id="HG739289">
    <property type="protein sequence ID" value="CDP18077.1"/>
    <property type="molecule type" value="Genomic_DNA"/>
</dbReference>
<name>A0A068VBV8_COFCA</name>